<dbReference type="InterPro" id="IPR029082">
    <property type="entry name" value="Imm35"/>
</dbReference>
<proteinExistence type="predicted"/>
<evidence type="ECO:0000313" key="3">
    <source>
        <dbReference type="Proteomes" id="UP000614996"/>
    </source>
</evidence>
<sequence>MDVDEARSLAAQRLAELQDPATPLRLSDAPPDEYPWCWAFAYNTVAWYETGVFTDAVAAGPLVVDKDGAAVWQAPSAPPLERWLNEHARQRGLPEIPIPPPAGLW</sequence>
<keyword evidence="3" id="KW-1185">Reference proteome</keyword>
<reference evidence="3" key="1">
    <citation type="journal article" date="2021" name="Int. J. Syst. Evol. Microbiol.">
        <title>Actinocatenispora comari sp. nov., an endophytic actinomycete isolated from aerial parts of Comarum salesowianum.</title>
        <authorList>
            <person name="Oyunbileg N."/>
            <person name="Iizaka Y."/>
            <person name="Hamada M."/>
            <person name="Davaapurev B.O."/>
            <person name="Fukumoto A."/>
            <person name="Tsetseg B."/>
            <person name="Kato F."/>
            <person name="Tamura T."/>
            <person name="Batkhuu J."/>
            <person name="Anzai Y."/>
        </authorList>
    </citation>
    <scope>NUCLEOTIDE SEQUENCE [LARGE SCALE GENOMIC DNA]</scope>
    <source>
        <strain evidence="3">NUM-2625</strain>
    </source>
</reference>
<evidence type="ECO:0000313" key="2">
    <source>
        <dbReference type="EMBL" id="GIL29379.1"/>
    </source>
</evidence>
<dbReference type="Pfam" id="PF15567">
    <property type="entry name" value="Imm35"/>
    <property type="match status" value="1"/>
</dbReference>
<protein>
    <recommendedName>
        <fullName evidence="1">Immunity protein 35 domain-containing protein</fullName>
    </recommendedName>
</protein>
<feature type="domain" description="Immunity protein 35" evidence="1">
    <location>
        <begin position="4"/>
        <end position="85"/>
    </location>
</feature>
<evidence type="ECO:0000259" key="1">
    <source>
        <dbReference type="Pfam" id="PF15567"/>
    </source>
</evidence>
<dbReference type="RefSeq" id="WP_207127063.1">
    <property type="nucleotide sequence ID" value="NZ_BOPO01000091.1"/>
</dbReference>
<gene>
    <name evidence="2" type="ORF">NUM_46330</name>
</gene>
<organism evidence="2 3">
    <name type="scientific">Actinocatenispora comari</name>
    <dbReference type="NCBI Taxonomy" id="2807577"/>
    <lineage>
        <taxon>Bacteria</taxon>
        <taxon>Bacillati</taxon>
        <taxon>Actinomycetota</taxon>
        <taxon>Actinomycetes</taxon>
        <taxon>Micromonosporales</taxon>
        <taxon>Micromonosporaceae</taxon>
        <taxon>Actinocatenispora</taxon>
    </lineage>
</organism>
<dbReference type="AlphaFoldDB" id="A0A8J4EQ37"/>
<dbReference type="EMBL" id="BOPO01000091">
    <property type="protein sequence ID" value="GIL29379.1"/>
    <property type="molecule type" value="Genomic_DNA"/>
</dbReference>
<dbReference type="Proteomes" id="UP000614996">
    <property type="component" value="Unassembled WGS sequence"/>
</dbReference>
<name>A0A8J4EQ37_9ACTN</name>
<comment type="caution">
    <text evidence="2">The sequence shown here is derived from an EMBL/GenBank/DDBJ whole genome shotgun (WGS) entry which is preliminary data.</text>
</comment>
<accession>A0A8J4EQ37</accession>